<keyword evidence="1" id="KW-0805">Transcription regulation</keyword>
<dbReference type="InterPro" id="IPR036388">
    <property type="entry name" value="WH-like_DNA-bd_sf"/>
</dbReference>
<dbReference type="CDD" id="cd05013">
    <property type="entry name" value="SIS_RpiR"/>
    <property type="match status" value="1"/>
</dbReference>
<evidence type="ECO:0000259" key="5">
    <source>
        <dbReference type="PROSITE" id="PS51464"/>
    </source>
</evidence>
<dbReference type="GO" id="GO:0097367">
    <property type="term" value="F:carbohydrate derivative binding"/>
    <property type="evidence" value="ECO:0007669"/>
    <property type="project" value="InterPro"/>
</dbReference>
<dbReference type="InterPro" id="IPR001347">
    <property type="entry name" value="SIS_dom"/>
</dbReference>
<sequence length="298" mass="34463">MMFLLDKLQATTNLTANEERIATFILSHIDEIPQMTIEDLAKKTYTSHSAIVRLAKKLDYEGFKEFKAELVEIVYRNLHKIDNVNPNFPFDPSDNSETIAKKMATLYTETIQRSVVQLDYPLLEQVAKLLLKAKRIFIFAQGDTQIRCRGFQNKLMKINRFPIIGEEYADEDWVAANVTEEDCVMILSYSGRVKQYERFLQLFHDKKIPSVLFTGNAHGELNELADYVQVVTQTECDFWKIGTFSSQVAFQYILDTLFSIMYSQNYQKNVVNLKNKYHLLKKGLLAGENPAENDQLND</sequence>
<evidence type="ECO:0000256" key="3">
    <source>
        <dbReference type="ARBA" id="ARBA00023163"/>
    </source>
</evidence>
<dbReference type="GO" id="GO:0003700">
    <property type="term" value="F:DNA-binding transcription factor activity"/>
    <property type="evidence" value="ECO:0007669"/>
    <property type="project" value="InterPro"/>
</dbReference>
<feature type="domain" description="SIS" evidence="5">
    <location>
        <begin position="126"/>
        <end position="267"/>
    </location>
</feature>
<dbReference type="Proteomes" id="UP000196503">
    <property type="component" value="Unassembled WGS sequence"/>
</dbReference>
<dbReference type="Pfam" id="PF01380">
    <property type="entry name" value="SIS"/>
    <property type="match status" value="1"/>
</dbReference>
<organism evidence="6 7">
    <name type="scientific">Enterococcus cecorum</name>
    <dbReference type="NCBI Taxonomy" id="44008"/>
    <lineage>
        <taxon>Bacteria</taxon>
        <taxon>Bacillati</taxon>
        <taxon>Bacillota</taxon>
        <taxon>Bacilli</taxon>
        <taxon>Lactobacillales</taxon>
        <taxon>Enterococcaceae</taxon>
        <taxon>Enterococcus</taxon>
    </lineage>
</organism>
<accession>A0A200HQ18</accession>
<dbReference type="SUPFAM" id="SSF46689">
    <property type="entry name" value="Homeodomain-like"/>
    <property type="match status" value="1"/>
</dbReference>
<proteinExistence type="predicted"/>
<dbReference type="Pfam" id="PF01418">
    <property type="entry name" value="HTH_6"/>
    <property type="match status" value="1"/>
</dbReference>
<dbReference type="AlphaFoldDB" id="A0A200HQ18"/>
<dbReference type="InterPro" id="IPR000281">
    <property type="entry name" value="HTH_RpiR"/>
</dbReference>
<keyword evidence="3" id="KW-0804">Transcription</keyword>
<dbReference type="PANTHER" id="PTHR30514">
    <property type="entry name" value="GLUCOKINASE"/>
    <property type="match status" value="1"/>
</dbReference>
<comment type="caution">
    <text evidence="6">The sequence shown here is derived from an EMBL/GenBank/DDBJ whole genome shotgun (WGS) entry which is preliminary data.</text>
</comment>
<protein>
    <recommendedName>
        <fullName evidence="8">RpiR family transcriptional regulator</fullName>
    </recommendedName>
</protein>
<dbReference type="Gene3D" id="1.10.10.10">
    <property type="entry name" value="Winged helix-like DNA-binding domain superfamily/Winged helix DNA-binding domain"/>
    <property type="match status" value="1"/>
</dbReference>
<evidence type="ECO:0000313" key="6">
    <source>
        <dbReference type="EMBL" id="OUZ14883.1"/>
    </source>
</evidence>
<dbReference type="GO" id="GO:1901135">
    <property type="term" value="P:carbohydrate derivative metabolic process"/>
    <property type="evidence" value="ECO:0007669"/>
    <property type="project" value="InterPro"/>
</dbReference>
<evidence type="ECO:0000313" key="7">
    <source>
        <dbReference type="Proteomes" id="UP000196503"/>
    </source>
</evidence>
<dbReference type="SUPFAM" id="SSF53697">
    <property type="entry name" value="SIS domain"/>
    <property type="match status" value="1"/>
</dbReference>
<dbReference type="EMBL" id="NIBL01000003">
    <property type="protein sequence ID" value="OUZ14883.1"/>
    <property type="molecule type" value="Genomic_DNA"/>
</dbReference>
<evidence type="ECO:0000256" key="1">
    <source>
        <dbReference type="ARBA" id="ARBA00023015"/>
    </source>
</evidence>
<dbReference type="GO" id="GO:0003677">
    <property type="term" value="F:DNA binding"/>
    <property type="evidence" value="ECO:0007669"/>
    <property type="project" value="UniProtKB-KW"/>
</dbReference>
<evidence type="ECO:0000256" key="2">
    <source>
        <dbReference type="ARBA" id="ARBA00023125"/>
    </source>
</evidence>
<keyword evidence="2" id="KW-0238">DNA-binding</keyword>
<dbReference type="PANTHER" id="PTHR30514:SF10">
    <property type="entry name" value="MURR_RPIR FAMILY TRANSCRIPTIONAL REGULATOR"/>
    <property type="match status" value="1"/>
</dbReference>
<dbReference type="InterPro" id="IPR009057">
    <property type="entry name" value="Homeodomain-like_sf"/>
</dbReference>
<evidence type="ECO:0008006" key="8">
    <source>
        <dbReference type="Google" id="ProtNLM"/>
    </source>
</evidence>
<evidence type="ECO:0000259" key="4">
    <source>
        <dbReference type="PROSITE" id="PS51071"/>
    </source>
</evidence>
<dbReference type="InterPro" id="IPR046348">
    <property type="entry name" value="SIS_dom_sf"/>
</dbReference>
<dbReference type="PROSITE" id="PS51464">
    <property type="entry name" value="SIS"/>
    <property type="match status" value="1"/>
</dbReference>
<dbReference type="InterPro" id="IPR047640">
    <property type="entry name" value="RpiR-like"/>
</dbReference>
<dbReference type="InterPro" id="IPR035472">
    <property type="entry name" value="RpiR-like_SIS"/>
</dbReference>
<name>A0A200HQ18_9ENTE</name>
<feature type="domain" description="HTH rpiR-type" evidence="4">
    <location>
        <begin position="1"/>
        <end position="77"/>
    </location>
</feature>
<gene>
    <name evidence="6" type="ORF">A5869_001989</name>
</gene>
<dbReference type="PROSITE" id="PS51071">
    <property type="entry name" value="HTH_RPIR"/>
    <property type="match status" value="1"/>
</dbReference>
<dbReference type="Gene3D" id="3.40.50.10490">
    <property type="entry name" value="Glucose-6-phosphate isomerase like protein, domain 1"/>
    <property type="match status" value="1"/>
</dbReference>
<reference evidence="6 7" key="1">
    <citation type="submission" date="2017-05" db="EMBL/GenBank/DDBJ databases">
        <title>The Genome Sequence of Enterococcus faecium 2D5_DIV0622.</title>
        <authorList>
            <consortium name="The Broad Institute Genomics Platform"/>
            <consortium name="The Broad Institute Genomic Center for Infectious Diseases"/>
            <person name="Earl A."/>
            <person name="Manson A."/>
            <person name="Schwartman J."/>
            <person name="Gilmore M."/>
            <person name="Abouelleil A."/>
            <person name="Cao P."/>
            <person name="Chapman S."/>
            <person name="Cusick C."/>
            <person name="Shea T."/>
            <person name="Young S."/>
            <person name="Neafsey D."/>
            <person name="Nusbaum C."/>
            <person name="Birren B."/>
        </authorList>
    </citation>
    <scope>NUCLEOTIDE SEQUENCE [LARGE SCALE GENOMIC DNA]</scope>
    <source>
        <strain evidence="6 7">2D5_DIV0622</strain>
    </source>
</reference>